<dbReference type="EMBL" id="JBHSZO010000022">
    <property type="protein sequence ID" value="MFC7219581.1"/>
    <property type="molecule type" value="Genomic_DNA"/>
</dbReference>
<dbReference type="Pfam" id="PF14016">
    <property type="entry name" value="DUF4232"/>
    <property type="match status" value="1"/>
</dbReference>
<evidence type="ECO:0000313" key="5">
    <source>
        <dbReference type="Proteomes" id="UP001596413"/>
    </source>
</evidence>
<evidence type="ECO:0000256" key="2">
    <source>
        <dbReference type="SAM" id="SignalP"/>
    </source>
</evidence>
<feature type="signal peptide" evidence="2">
    <location>
        <begin position="1"/>
        <end position="28"/>
    </location>
</feature>
<keyword evidence="2" id="KW-0732">Signal</keyword>
<evidence type="ECO:0000256" key="1">
    <source>
        <dbReference type="SAM" id="MobiDB-lite"/>
    </source>
</evidence>
<reference evidence="5" key="1">
    <citation type="journal article" date="2019" name="Int. J. Syst. Evol. Microbiol.">
        <title>The Global Catalogue of Microorganisms (GCM) 10K type strain sequencing project: providing services to taxonomists for standard genome sequencing and annotation.</title>
        <authorList>
            <consortium name="The Broad Institute Genomics Platform"/>
            <consortium name="The Broad Institute Genome Sequencing Center for Infectious Disease"/>
            <person name="Wu L."/>
            <person name="Ma J."/>
        </authorList>
    </citation>
    <scope>NUCLEOTIDE SEQUENCE [LARGE SCALE GENOMIC DNA]</scope>
    <source>
        <strain evidence="5">CGMCC 1.13681</strain>
    </source>
</reference>
<name>A0ABW2GHY6_9ACTN</name>
<feature type="compositionally biased region" description="Low complexity" evidence="1">
    <location>
        <begin position="28"/>
        <end position="79"/>
    </location>
</feature>
<evidence type="ECO:0000313" key="4">
    <source>
        <dbReference type="EMBL" id="MFC7219581.1"/>
    </source>
</evidence>
<feature type="chain" id="PRO_5045810972" evidence="2">
    <location>
        <begin position="29"/>
        <end position="262"/>
    </location>
</feature>
<sequence>MTTKSALASAAVLALGALTLTACGSADAQSPAAKSTAASPAASKPAEAPAATDGGAQDSGTGTTGTTAGTTGSAGTTTGSTGGTGTKSGGTTTGTTGTATGSGDATSDSYAYRHPCAGAQITVRVSTRSGHPTQRVIAVRNTGAKSCGLSYYPLVSIGSSDAQERSGNITPLIPGGLGGAPAYALYAGQTAYAVLDLDPEGGASGAGLDELNVLADGEHLPDAETKVFPLDPGAAVMQPRLGLYRATVADAAASAAGANVQS</sequence>
<keyword evidence="5" id="KW-1185">Reference proteome</keyword>
<protein>
    <submittedName>
        <fullName evidence="4">DUF4232 domain-containing protein</fullName>
    </submittedName>
</protein>
<dbReference type="Proteomes" id="UP001596413">
    <property type="component" value="Unassembled WGS sequence"/>
</dbReference>
<feature type="compositionally biased region" description="Low complexity" evidence="1">
    <location>
        <begin position="93"/>
        <end position="107"/>
    </location>
</feature>
<organism evidence="4 5">
    <name type="scientific">Streptomyces polyrhachis</name>
    <dbReference type="NCBI Taxonomy" id="1282885"/>
    <lineage>
        <taxon>Bacteria</taxon>
        <taxon>Bacillati</taxon>
        <taxon>Actinomycetota</taxon>
        <taxon>Actinomycetes</taxon>
        <taxon>Kitasatosporales</taxon>
        <taxon>Streptomycetaceae</taxon>
        <taxon>Streptomyces</taxon>
    </lineage>
</organism>
<dbReference type="RefSeq" id="WP_386415441.1">
    <property type="nucleotide sequence ID" value="NZ_JBHSZO010000022.1"/>
</dbReference>
<feature type="compositionally biased region" description="Gly residues" evidence="1">
    <location>
        <begin position="80"/>
        <end position="92"/>
    </location>
</feature>
<gene>
    <name evidence="4" type="ORF">ACFQLX_15570</name>
</gene>
<dbReference type="PROSITE" id="PS51257">
    <property type="entry name" value="PROKAR_LIPOPROTEIN"/>
    <property type="match status" value="1"/>
</dbReference>
<comment type="caution">
    <text evidence="4">The sequence shown here is derived from an EMBL/GenBank/DDBJ whole genome shotgun (WGS) entry which is preliminary data.</text>
</comment>
<feature type="region of interest" description="Disordered" evidence="1">
    <location>
        <begin position="28"/>
        <end position="107"/>
    </location>
</feature>
<accession>A0ABW2GHY6</accession>
<feature type="domain" description="DUF4232" evidence="3">
    <location>
        <begin position="116"/>
        <end position="227"/>
    </location>
</feature>
<proteinExistence type="predicted"/>
<evidence type="ECO:0000259" key="3">
    <source>
        <dbReference type="Pfam" id="PF14016"/>
    </source>
</evidence>
<dbReference type="InterPro" id="IPR025326">
    <property type="entry name" value="DUF4232"/>
</dbReference>